<feature type="transmembrane region" description="Helical" evidence="2">
    <location>
        <begin position="1058"/>
        <end position="1080"/>
    </location>
</feature>
<organism evidence="3">
    <name type="scientific">Sarcoptes scabiei</name>
    <name type="common">Itch mite</name>
    <name type="synonym">Acarus scabiei</name>
    <dbReference type="NCBI Taxonomy" id="52283"/>
    <lineage>
        <taxon>Eukaryota</taxon>
        <taxon>Metazoa</taxon>
        <taxon>Ecdysozoa</taxon>
        <taxon>Arthropoda</taxon>
        <taxon>Chelicerata</taxon>
        <taxon>Arachnida</taxon>
        <taxon>Acari</taxon>
        <taxon>Acariformes</taxon>
        <taxon>Sarcoptiformes</taxon>
        <taxon>Astigmata</taxon>
        <taxon>Psoroptidia</taxon>
        <taxon>Sarcoptoidea</taxon>
        <taxon>Sarcoptidae</taxon>
        <taxon>Sarcoptinae</taxon>
        <taxon>Sarcoptes</taxon>
    </lineage>
</organism>
<keyword evidence="5" id="KW-1185">Reference proteome</keyword>
<evidence type="ECO:0000256" key="1">
    <source>
        <dbReference type="SAM" id="MobiDB-lite"/>
    </source>
</evidence>
<reference evidence="5" key="1">
    <citation type="journal article" date="2020" name="PLoS Negl. Trop. Dis.">
        <title>High-quality nuclear genome for Sarcoptes scabiei-A critical resource for a neglected parasite.</title>
        <authorList>
            <person name="Korhonen P.K."/>
            <person name="Gasser R.B."/>
            <person name="Ma G."/>
            <person name="Wang T."/>
            <person name="Stroehlein A.J."/>
            <person name="Young N.D."/>
            <person name="Ang C.S."/>
            <person name="Fernando D.D."/>
            <person name="Lu H.C."/>
            <person name="Taylor S."/>
            <person name="Reynolds S.L."/>
            <person name="Mofiz E."/>
            <person name="Najaraj S.H."/>
            <person name="Gowda H."/>
            <person name="Madugundu A."/>
            <person name="Renuse S."/>
            <person name="Holt D."/>
            <person name="Pandey A."/>
            <person name="Papenfuss A.T."/>
            <person name="Fischer K."/>
        </authorList>
    </citation>
    <scope>NUCLEOTIDE SEQUENCE [LARGE SCALE GENOMIC DNA]</scope>
</reference>
<gene>
    <name evidence="3" type="ORF">SSS_4182</name>
</gene>
<feature type="region of interest" description="Disordered" evidence="1">
    <location>
        <begin position="689"/>
        <end position="790"/>
    </location>
</feature>
<feature type="compositionally biased region" description="Basic residues" evidence="1">
    <location>
        <begin position="586"/>
        <end position="598"/>
    </location>
</feature>
<evidence type="ECO:0008006" key="6">
    <source>
        <dbReference type="Google" id="ProtNLM"/>
    </source>
</evidence>
<reference evidence="3" key="2">
    <citation type="submission" date="2020-01" db="EMBL/GenBank/DDBJ databases">
        <authorList>
            <person name="Korhonen P.K.K."/>
            <person name="Guangxu M.G."/>
            <person name="Wang T.W."/>
            <person name="Stroehlein A.J.S."/>
            <person name="Young N.D."/>
            <person name="Ang C.-S.A."/>
            <person name="Fernando D.W.F."/>
            <person name="Lu H.L."/>
            <person name="Taylor S.T."/>
            <person name="Ehtesham M.E.M."/>
            <person name="Najaraj S.H.N."/>
            <person name="Harsha G.H.G."/>
            <person name="Madugundu A.M."/>
            <person name="Renuse S.R."/>
            <person name="Holt D.H."/>
            <person name="Pandey A.P."/>
            <person name="Papenfuss A.P."/>
            <person name="Gasser R.B.G."/>
            <person name="Fischer K.F."/>
        </authorList>
    </citation>
    <scope>NUCLEOTIDE SEQUENCE</scope>
    <source>
        <strain evidence="3">SSS_KF_BRIS2020</strain>
    </source>
</reference>
<dbReference type="EMBL" id="WVUK01000052">
    <property type="protein sequence ID" value="KAF7494805.1"/>
    <property type="molecule type" value="Genomic_DNA"/>
</dbReference>
<dbReference type="EnsemblMetazoa" id="SSS_4182s_mrna">
    <property type="protein sequence ID" value="KAF7494805.1"/>
    <property type="gene ID" value="SSS_4182"/>
</dbReference>
<evidence type="ECO:0000256" key="2">
    <source>
        <dbReference type="SAM" id="Phobius"/>
    </source>
</evidence>
<keyword evidence="2" id="KW-0812">Transmembrane</keyword>
<feature type="compositionally biased region" description="Low complexity" evidence="1">
    <location>
        <begin position="689"/>
        <end position="703"/>
    </location>
</feature>
<feature type="compositionally biased region" description="Basic residues" evidence="1">
    <location>
        <begin position="637"/>
        <end position="650"/>
    </location>
</feature>
<feature type="compositionally biased region" description="Basic and acidic residues" evidence="1">
    <location>
        <begin position="599"/>
        <end position="619"/>
    </location>
</feature>
<feature type="compositionally biased region" description="Basic and acidic residues" evidence="1">
    <location>
        <begin position="651"/>
        <end position="666"/>
    </location>
</feature>
<feature type="compositionally biased region" description="Polar residues" evidence="1">
    <location>
        <begin position="738"/>
        <end position="751"/>
    </location>
</feature>
<sequence>MSYCAVYLNRIHREKNLPEKPEDPLILKKTLPSDSDFTFVDFVPSVSMYSSSANELEYHRFSFLIETANQWLRDNPQWNIVNCETVRLSYRHNVTSMVSRWEQQINPITPLWSPISRGEFETVLKALRLWLQRKVNENESDDIVREGEVGSDAERKTFMKLQHMDFVPKRLTENCFETIDDLVLRVNQRLKQSDCLCWNLITLESLKIESNSEWSIDTEISLAEESTRYLTVLRLYYEICYDGDEPKNFSTNFQRQQSSNRIDQRVDSTEDQWNPEQSWEILVGIEDFKPKLLSAGSFFKRPELESFSSLVDRASQWLANESVDNFLNAQAIDIKIKSLTKFETRSCTNIEHGDYIQFLRIIYCKLIPKMIEFIEPSMIASTSIAQPLTRSKSTEPAIELINPPISITPTLPPSPNQFEMLRLCSKVFVATKFDHPLDSMQQRIYSWLNSEPNQNVCILSAETINIYAKDDDERWLEKKSNECFQENRLGSLNTFTFRAVRLYYCSFNEMKSFDCCNLFDANNDVERSRISKSSKKKSMKESFETFPRIKKRSIVRNQQQQLQRRTTDHKSDFIDNDNCDNDMMVIKRKNSKRNKNKSSKQESKPETLTKERQQKQSDCKEIEIRINDQQQSDFFVKRQHHHHHHRQNRRRNSEDNLNRKKMERQRTMPTIPINISTTFLKSKSPLMLSVSSPISSSSSISQSPSPPPPSPVPTTLSTLLLSSESSLSSMPPTISSLRNESQAKCSSSTQKPENKQIDSSETVRTKNIRSTAATTTTTTSSTASCSSRPNRTEQLMQIIEIASKLNASLCFFGGNLLMVTEISAESDEKIQYVLMRKNIPTQLNCSGPKLMAENAQKILWSHNNQSLPAHDESIRMNRNLTELILQSPNETNIGDYECRRIRNAKIYRSKRFRLLMKPTIKIEALKTDLNNPIRLNDEWSIDCRFLNPAYRFDANLSVVRCTFDSNRNLKLDDKERQYCSAENLDRLKHRTERWNQENLGRIIQSDLTDSETNEYYRRFRIKNVFYKDKGFYACISVNPVANETILIPLRIEDSIDSVWPLIILVTLAFYLFAFIAIYEIRRIRPTSLLKLEWDK</sequence>
<keyword evidence="2" id="KW-1133">Transmembrane helix</keyword>
<keyword evidence="2" id="KW-0472">Membrane</keyword>
<evidence type="ECO:0000313" key="5">
    <source>
        <dbReference type="Proteomes" id="UP000070412"/>
    </source>
</evidence>
<feature type="compositionally biased region" description="Basic and acidic residues" evidence="1">
    <location>
        <begin position="752"/>
        <end position="764"/>
    </location>
</feature>
<reference evidence="4" key="3">
    <citation type="submission" date="2022-06" db="UniProtKB">
        <authorList>
            <consortium name="EnsemblMetazoa"/>
        </authorList>
    </citation>
    <scope>IDENTIFICATION</scope>
</reference>
<dbReference type="AlphaFoldDB" id="A0A834VGG2"/>
<feature type="region of interest" description="Disordered" evidence="1">
    <location>
        <begin position="527"/>
        <end position="619"/>
    </location>
</feature>
<protein>
    <recommendedName>
        <fullName evidence="6">Ig-like domain-containing protein</fullName>
    </recommendedName>
</protein>
<name>A0A834VGG2_SARSC</name>
<accession>A0A834VGG2</accession>
<feature type="compositionally biased region" description="Low complexity" evidence="1">
    <location>
        <begin position="713"/>
        <end position="737"/>
    </location>
</feature>
<evidence type="ECO:0000313" key="3">
    <source>
        <dbReference type="EMBL" id="KAF7494805.1"/>
    </source>
</evidence>
<dbReference type="Proteomes" id="UP000070412">
    <property type="component" value="Unassembled WGS sequence"/>
</dbReference>
<feature type="region of interest" description="Disordered" evidence="1">
    <location>
        <begin position="637"/>
        <end position="676"/>
    </location>
</feature>
<proteinExistence type="predicted"/>
<evidence type="ECO:0000313" key="4">
    <source>
        <dbReference type="EnsemblMetazoa" id="KAF7494805.1"/>
    </source>
</evidence>
<feature type="compositionally biased region" description="Low complexity" evidence="1">
    <location>
        <begin position="770"/>
        <end position="787"/>
    </location>
</feature>
<dbReference type="OrthoDB" id="9992480at2759"/>